<sequence length="94" mass="10830">MKQFEVYRNIRKRAMIWGLPITMFALMMISIVGSLMVIIFSFSLTVIVGVFICNTGLYIVLTRISNNPWLFQFSSVFPGIISNKKLSLLNYEEN</sequence>
<proteinExistence type="predicted"/>
<protein>
    <recommendedName>
        <fullName evidence="4">Type IV secretory pathway, VirB3-like protein</fullName>
    </recommendedName>
</protein>
<keyword evidence="1" id="KW-0812">Transmembrane</keyword>
<gene>
    <name evidence="2" type="ORF">SAMN04488552_2908</name>
</gene>
<accession>A0A1H1RJ14</accession>
<dbReference type="STRING" id="1250231.SAMN04488552_2908"/>
<keyword evidence="3" id="KW-1185">Reference proteome</keyword>
<evidence type="ECO:0000313" key="2">
    <source>
        <dbReference type="EMBL" id="SDS35516.1"/>
    </source>
</evidence>
<name>A0A1H1RJ14_9FLAO</name>
<dbReference type="AlphaFoldDB" id="A0A1H1RJ14"/>
<keyword evidence="1" id="KW-0472">Membrane</keyword>
<organism evidence="2 3">
    <name type="scientific">Christiangramia echinicola</name>
    <dbReference type="NCBI Taxonomy" id="279359"/>
    <lineage>
        <taxon>Bacteria</taxon>
        <taxon>Pseudomonadati</taxon>
        <taxon>Bacteroidota</taxon>
        <taxon>Flavobacteriia</taxon>
        <taxon>Flavobacteriales</taxon>
        <taxon>Flavobacteriaceae</taxon>
        <taxon>Christiangramia</taxon>
    </lineage>
</organism>
<feature type="transmembrane region" description="Helical" evidence="1">
    <location>
        <begin position="38"/>
        <end position="61"/>
    </location>
</feature>
<dbReference type="Proteomes" id="UP000198858">
    <property type="component" value="Chromosome I"/>
</dbReference>
<evidence type="ECO:0008006" key="4">
    <source>
        <dbReference type="Google" id="ProtNLM"/>
    </source>
</evidence>
<evidence type="ECO:0000256" key="1">
    <source>
        <dbReference type="SAM" id="Phobius"/>
    </source>
</evidence>
<reference evidence="2 3" key="1">
    <citation type="submission" date="2016-10" db="EMBL/GenBank/DDBJ databases">
        <authorList>
            <person name="Varghese N."/>
            <person name="Submissions S."/>
        </authorList>
    </citation>
    <scope>NUCLEOTIDE SEQUENCE [LARGE SCALE GENOMIC DNA]</scope>
    <source>
        <strain evidence="2 3">Mar_2010_102</strain>
    </source>
</reference>
<dbReference type="EMBL" id="LT629745">
    <property type="protein sequence ID" value="SDS35516.1"/>
    <property type="molecule type" value="Genomic_DNA"/>
</dbReference>
<feature type="transmembrane region" description="Helical" evidence="1">
    <location>
        <begin position="14"/>
        <end position="32"/>
    </location>
</feature>
<keyword evidence="1" id="KW-1133">Transmembrane helix</keyword>
<dbReference type="RefSeq" id="WP_089663476.1">
    <property type="nucleotide sequence ID" value="NZ_LT629745.1"/>
</dbReference>
<evidence type="ECO:0000313" key="3">
    <source>
        <dbReference type="Proteomes" id="UP000198858"/>
    </source>
</evidence>